<keyword evidence="2" id="KW-1185">Reference proteome</keyword>
<gene>
    <name evidence="1" type="ORF">DERYTH_LOCUS20857</name>
</gene>
<reference evidence="1" key="1">
    <citation type="submission" date="2021-06" db="EMBL/GenBank/DDBJ databases">
        <authorList>
            <person name="Kallberg Y."/>
            <person name="Tangrot J."/>
            <person name="Rosling A."/>
        </authorList>
    </citation>
    <scope>NUCLEOTIDE SEQUENCE</scope>
    <source>
        <strain evidence="1">MA453B</strain>
    </source>
</reference>
<dbReference type="EMBL" id="CAJVPY010025398">
    <property type="protein sequence ID" value="CAG8788199.1"/>
    <property type="molecule type" value="Genomic_DNA"/>
</dbReference>
<accession>A0A9N9JLT0</accession>
<comment type="caution">
    <text evidence="1">The sequence shown here is derived from an EMBL/GenBank/DDBJ whole genome shotgun (WGS) entry which is preliminary data.</text>
</comment>
<organism evidence="1 2">
    <name type="scientific">Dentiscutata erythropus</name>
    <dbReference type="NCBI Taxonomy" id="1348616"/>
    <lineage>
        <taxon>Eukaryota</taxon>
        <taxon>Fungi</taxon>
        <taxon>Fungi incertae sedis</taxon>
        <taxon>Mucoromycota</taxon>
        <taxon>Glomeromycotina</taxon>
        <taxon>Glomeromycetes</taxon>
        <taxon>Diversisporales</taxon>
        <taxon>Gigasporaceae</taxon>
        <taxon>Dentiscutata</taxon>
    </lineage>
</organism>
<protein>
    <submittedName>
        <fullName evidence="1">14693_t:CDS:1</fullName>
    </submittedName>
</protein>
<evidence type="ECO:0000313" key="1">
    <source>
        <dbReference type="EMBL" id="CAG8788199.1"/>
    </source>
</evidence>
<dbReference type="AlphaFoldDB" id="A0A9N9JLT0"/>
<feature type="non-terminal residue" evidence="1">
    <location>
        <position position="141"/>
    </location>
</feature>
<name>A0A9N9JLT0_9GLOM</name>
<dbReference type="Proteomes" id="UP000789405">
    <property type="component" value="Unassembled WGS sequence"/>
</dbReference>
<feature type="non-terminal residue" evidence="1">
    <location>
        <position position="1"/>
    </location>
</feature>
<dbReference type="OrthoDB" id="2442380at2759"/>
<proteinExistence type="predicted"/>
<sequence>AREFVDTSLYKHGCTIDILESKIRLARAKQSRLKQVSKIRSSVRKAKQIRSAQFQRAARKLFKSKNKEYNAKFVKLATNISNMRQTSIHATVEYTKAVYQFLTGEKPQYWVKSTTLSWWNNEIAAITSNQNSPKEASSRFF</sequence>
<evidence type="ECO:0000313" key="2">
    <source>
        <dbReference type="Proteomes" id="UP000789405"/>
    </source>
</evidence>